<dbReference type="EMBL" id="KZ303571">
    <property type="protein sequence ID" value="PIA12780.1"/>
    <property type="molecule type" value="Genomic_DNA"/>
</dbReference>
<evidence type="ECO:0008006" key="4">
    <source>
        <dbReference type="Google" id="ProtNLM"/>
    </source>
</evidence>
<accession>A0A2G5B195</accession>
<evidence type="ECO:0000256" key="1">
    <source>
        <dbReference type="SAM" id="SignalP"/>
    </source>
</evidence>
<proteinExistence type="predicted"/>
<protein>
    <recommendedName>
        <fullName evidence="4">SCP domain-containing protein</fullName>
    </recommendedName>
</protein>
<gene>
    <name evidence="2" type="ORF">COEREDRAFT_17957</name>
</gene>
<evidence type="ECO:0000313" key="3">
    <source>
        <dbReference type="Proteomes" id="UP000242474"/>
    </source>
</evidence>
<feature type="signal peptide" evidence="1">
    <location>
        <begin position="1"/>
        <end position="22"/>
    </location>
</feature>
<feature type="chain" id="PRO_5013740854" description="SCP domain-containing protein" evidence="1">
    <location>
        <begin position="23"/>
        <end position="321"/>
    </location>
</feature>
<reference evidence="2 3" key="1">
    <citation type="journal article" date="2015" name="Genome Biol. Evol.">
        <title>Phylogenomic analyses indicate that early fungi evolved digesting cell walls of algal ancestors of land plants.</title>
        <authorList>
            <person name="Chang Y."/>
            <person name="Wang S."/>
            <person name="Sekimoto S."/>
            <person name="Aerts A.L."/>
            <person name="Choi C."/>
            <person name="Clum A."/>
            <person name="LaButti K.M."/>
            <person name="Lindquist E.A."/>
            <person name="Yee Ngan C."/>
            <person name="Ohm R.A."/>
            <person name="Salamov A.A."/>
            <person name="Grigoriev I.V."/>
            <person name="Spatafora J.W."/>
            <person name="Berbee M.L."/>
        </authorList>
    </citation>
    <scope>NUCLEOTIDE SEQUENCE [LARGE SCALE GENOMIC DNA]</scope>
    <source>
        <strain evidence="2 3">NRRL 1564</strain>
    </source>
</reference>
<dbReference type="Proteomes" id="UP000242474">
    <property type="component" value="Unassembled WGS sequence"/>
</dbReference>
<organism evidence="2 3">
    <name type="scientific">Coemansia reversa (strain ATCC 12441 / NRRL 1564)</name>
    <dbReference type="NCBI Taxonomy" id="763665"/>
    <lineage>
        <taxon>Eukaryota</taxon>
        <taxon>Fungi</taxon>
        <taxon>Fungi incertae sedis</taxon>
        <taxon>Zoopagomycota</taxon>
        <taxon>Kickxellomycotina</taxon>
        <taxon>Kickxellomycetes</taxon>
        <taxon>Kickxellales</taxon>
        <taxon>Kickxellaceae</taxon>
        <taxon>Coemansia</taxon>
    </lineage>
</organism>
<dbReference type="AlphaFoldDB" id="A0A2G5B195"/>
<sequence>MKLFKALSTAVFLAIASPIVIGTVVPAQPLLDNRGDAQGIICQINRDRESRYLSSVFLHRTLSSVAESLSEQYANGRLTNSYFDKIYNSAIAPLGPGVSSSYKILGNFKNDKDYVTELENSIHDALFGRTLDAIGLHESEGVYTIVLATGLSQKPSFIETCPSGNSQYSPLEKSDGLSGVVNGVDLPQFLCALNRERGRVRANAFVVHDALADEALEQVNQMSKLGHYTVNGPRKVDESIYARRVHINKLYWVAGDSYHSAQSLVDVVMSSYGDKALDSSYSVIGVAQKNGFWSVIFGSLYRSVYAYNPCPLTLEDVDRTS</sequence>
<keyword evidence="1" id="KW-0732">Signal</keyword>
<dbReference type="OrthoDB" id="5557989at2759"/>
<evidence type="ECO:0000313" key="2">
    <source>
        <dbReference type="EMBL" id="PIA12780.1"/>
    </source>
</evidence>
<name>A0A2G5B195_COERN</name>
<keyword evidence="3" id="KW-1185">Reference proteome</keyword>